<feature type="transmembrane region" description="Helical" evidence="1">
    <location>
        <begin position="6"/>
        <end position="27"/>
    </location>
</feature>
<dbReference type="InterPro" id="IPR002123">
    <property type="entry name" value="Plipid/glycerol_acylTrfase"/>
</dbReference>
<dbReference type="SMART" id="SM00563">
    <property type="entry name" value="PlsC"/>
    <property type="match status" value="1"/>
</dbReference>
<dbReference type="CDD" id="cd07990">
    <property type="entry name" value="LPLAT_LCLAT1-like"/>
    <property type="match status" value="1"/>
</dbReference>
<feature type="domain" description="Phospholipid/glycerol acyltransferase" evidence="2">
    <location>
        <begin position="108"/>
        <end position="251"/>
    </location>
</feature>
<dbReference type="EMBL" id="CAFBOF010000036">
    <property type="protein sequence ID" value="CAB4984046.1"/>
    <property type="molecule type" value="Genomic_DNA"/>
</dbReference>
<dbReference type="SUPFAM" id="SSF69593">
    <property type="entry name" value="Glycerol-3-phosphate (1)-acyltransferase"/>
    <property type="match status" value="1"/>
</dbReference>
<dbReference type="PANTHER" id="PTHR10983:SF24">
    <property type="entry name" value="1-ACYLGLYCEROL-3-PHOSPHATE O-ACYLTRANSFERASE 3, ISOFORM E-RELATED"/>
    <property type="match status" value="1"/>
</dbReference>
<sequence>MPAIFLAAIALTVLSPVWIVVLGLYDLVRAPRRMPHLRLVAFAFCWAWIEVAGLTVSFFIWVTGQVNNQVPLNTLQRWWAARVVGALRITCGLKLTIDGKGLTSPGPVVVLARHASLADSVVSLFIVAPTAATIPRYVLKRELLSDPCLDVAGNRGDNHFLDRSAVDAAPELAALKALSAGMGADGVATIFPEGTRANPKKVARALEKIGERDPERANRLRALKHLLPPRPAGSYALVSGAPTADIVILSHVGFEGLDTFSGILKGVPGKYPIHLWLRRIARAEVPRQEAEFTLWLDNTWLAVDREIDDALLARQSTFSN</sequence>
<reference evidence="4" key="1">
    <citation type="submission" date="2020-05" db="EMBL/GenBank/DDBJ databases">
        <authorList>
            <person name="Chiriac C."/>
            <person name="Salcher M."/>
            <person name="Ghai R."/>
            <person name="Kavagutti S V."/>
        </authorList>
    </citation>
    <scope>NUCLEOTIDE SEQUENCE</scope>
</reference>
<keyword evidence="1" id="KW-1133">Transmembrane helix</keyword>
<evidence type="ECO:0000313" key="4">
    <source>
        <dbReference type="EMBL" id="CAB4984046.1"/>
    </source>
</evidence>
<evidence type="ECO:0000259" key="2">
    <source>
        <dbReference type="SMART" id="SM00563"/>
    </source>
</evidence>
<dbReference type="AlphaFoldDB" id="A0A6J7MTA9"/>
<dbReference type="GO" id="GO:0003841">
    <property type="term" value="F:1-acylglycerol-3-phosphate O-acyltransferase activity"/>
    <property type="evidence" value="ECO:0007669"/>
    <property type="project" value="TreeGrafter"/>
</dbReference>
<dbReference type="EMBL" id="CAEZYK010000024">
    <property type="protein sequence ID" value="CAB4720590.1"/>
    <property type="molecule type" value="Genomic_DNA"/>
</dbReference>
<protein>
    <submittedName>
        <fullName evidence="4">Unannotated protein</fullName>
    </submittedName>
</protein>
<feature type="transmembrane region" description="Helical" evidence="1">
    <location>
        <begin position="39"/>
        <end position="62"/>
    </location>
</feature>
<accession>A0A6J7MTA9</accession>
<dbReference type="EMBL" id="CAFBPQ010000019">
    <property type="protein sequence ID" value="CAB5022805.1"/>
    <property type="molecule type" value="Genomic_DNA"/>
</dbReference>
<organism evidence="4">
    <name type="scientific">freshwater metagenome</name>
    <dbReference type="NCBI Taxonomy" id="449393"/>
    <lineage>
        <taxon>unclassified sequences</taxon>
        <taxon>metagenomes</taxon>
        <taxon>ecological metagenomes</taxon>
    </lineage>
</organism>
<name>A0A6J7MTA9_9ZZZZ</name>
<evidence type="ECO:0000313" key="3">
    <source>
        <dbReference type="EMBL" id="CAB4720590.1"/>
    </source>
</evidence>
<evidence type="ECO:0000313" key="5">
    <source>
        <dbReference type="EMBL" id="CAB5022805.1"/>
    </source>
</evidence>
<dbReference type="GO" id="GO:0012505">
    <property type="term" value="C:endomembrane system"/>
    <property type="evidence" value="ECO:0007669"/>
    <property type="project" value="TreeGrafter"/>
</dbReference>
<keyword evidence="1" id="KW-0812">Transmembrane</keyword>
<keyword evidence="1" id="KW-0472">Membrane</keyword>
<evidence type="ECO:0000256" key="1">
    <source>
        <dbReference type="SAM" id="Phobius"/>
    </source>
</evidence>
<proteinExistence type="predicted"/>
<dbReference type="PANTHER" id="PTHR10983">
    <property type="entry name" value="1-ACYLGLYCEROL-3-PHOSPHATE ACYLTRANSFERASE-RELATED"/>
    <property type="match status" value="1"/>
</dbReference>
<gene>
    <name evidence="3" type="ORF">UFOPK2683_00588</name>
    <name evidence="4" type="ORF">UFOPK3897_01288</name>
    <name evidence="5" type="ORF">UFOPK4121_00771</name>
</gene>
<dbReference type="Pfam" id="PF01553">
    <property type="entry name" value="Acyltransferase"/>
    <property type="match status" value="1"/>
</dbReference>